<name>A0AAN0VF03_9PROT</name>
<dbReference type="AlphaFoldDB" id="A0AAN0VF03"/>
<dbReference type="EMBL" id="CP003181">
    <property type="protein sequence ID" value="AHJ62039.1"/>
    <property type="molecule type" value="Genomic_DNA"/>
</dbReference>
<sequence length="62" mass="6999">MRGSVSDFVIPCMGKVTDPPCDGAVGWKRVERQSRQGVYVHQSMTGHMVPDWRSMPDHPRMA</sequence>
<dbReference type="KEGG" id="gbc:GbCGDNIH3_5009"/>
<protein>
    <submittedName>
        <fullName evidence="1">Uncharacterized protein</fullName>
    </submittedName>
</protein>
<organism evidence="1 2">
    <name type="scientific">Granulibacter bethesdensis</name>
    <dbReference type="NCBI Taxonomy" id="364410"/>
    <lineage>
        <taxon>Bacteria</taxon>
        <taxon>Pseudomonadati</taxon>
        <taxon>Pseudomonadota</taxon>
        <taxon>Alphaproteobacteria</taxon>
        <taxon>Acetobacterales</taxon>
        <taxon>Acetobacteraceae</taxon>
        <taxon>Granulibacter</taxon>
    </lineage>
</organism>
<accession>A0AAN0VF03</accession>
<evidence type="ECO:0000313" key="1">
    <source>
        <dbReference type="EMBL" id="AHJ62039.1"/>
    </source>
</evidence>
<evidence type="ECO:0000313" key="2">
    <source>
        <dbReference type="Proteomes" id="UP000019438"/>
    </source>
</evidence>
<dbReference type="Proteomes" id="UP000019438">
    <property type="component" value="Chromosome"/>
</dbReference>
<proteinExistence type="predicted"/>
<gene>
    <name evidence="1" type="ORF">GbCGDNIH3_5009</name>
</gene>
<reference evidence="2" key="1">
    <citation type="submission" date="2012-06" db="EMBL/GenBank/DDBJ databases">
        <title>Genome analysis of multiple Granulibacter bethesdensis isolates demonstrates substantial genome diversity.</title>
        <authorList>
            <person name="Greenberg D.E."/>
            <person name="Porcella S.F."/>
            <person name="Zarember K."/>
            <person name="Zelazny A.M."/>
            <person name="Bruno D."/>
            <person name="Martens C."/>
            <person name="Barbian K.D."/>
            <person name="Jaske E."/>
            <person name="Holland S.M."/>
        </authorList>
    </citation>
    <scope>NUCLEOTIDE SEQUENCE [LARGE SCALE GENOMIC DNA]</scope>
    <source>
        <strain evidence="2">CGDNIH3</strain>
    </source>
</reference>